<gene>
    <name evidence="2" type="ORF">ENV14_02720</name>
</gene>
<dbReference type="EMBL" id="DTFF01000023">
    <property type="protein sequence ID" value="HGI87297.1"/>
    <property type="molecule type" value="Genomic_DNA"/>
</dbReference>
<name>A0A7C4BCP6_9CREN</name>
<organism evidence="2">
    <name type="scientific">Ignisphaera aggregans</name>
    <dbReference type="NCBI Taxonomy" id="334771"/>
    <lineage>
        <taxon>Archaea</taxon>
        <taxon>Thermoproteota</taxon>
        <taxon>Thermoprotei</taxon>
        <taxon>Desulfurococcales</taxon>
        <taxon>Desulfurococcaceae</taxon>
        <taxon>Ignisphaera</taxon>
    </lineage>
</organism>
<feature type="transmembrane region" description="Helical" evidence="1">
    <location>
        <begin position="12"/>
        <end position="36"/>
    </location>
</feature>
<feature type="transmembrane region" description="Helical" evidence="1">
    <location>
        <begin position="79"/>
        <end position="98"/>
    </location>
</feature>
<dbReference type="AlphaFoldDB" id="A0A7C4BCP6"/>
<comment type="caution">
    <text evidence="2">The sequence shown here is derived from an EMBL/GenBank/DDBJ whole genome shotgun (WGS) entry which is preliminary data.</text>
</comment>
<keyword evidence="1" id="KW-1133">Transmembrane helix</keyword>
<proteinExistence type="predicted"/>
<protein>
    <recommendedName>
        <fullName evidence="3">Cytochrome C biogenesis protein transmembrane domain-containing protein</fullName>
    </recommendedName>
</protein>
<feature type="transmembrane region" description="Helical" evidence="1">
    <location>
        <begin position="48"/>
        <end position="67"/>
    </location>
</feature>
<feature type="transmembrane region" description="Helical" evidence="1">
    <location>
        <begin position="137"/>
        <end position="159"/>
    </location>
</feature>
<reference evidence="2" key="1">
    <citation type="journal article" date="2020" name="mSystems">
        <title>Genome- and Community-Level Interaction Insights into Carbon Utilization and Element Cycling Functions of Hydrothermarchaeota in Hydrothermal Sediment.</title>
        <authorList>
            <person name="Zhou Z."/>
            <person name="Liu Y."/>
            <person name="Xu W."/>
            <person name="Pan J."/>
            <person name="Luo Z.H."/>
            <person name="Li M."/>
        </authorList>
    </citation>
    <scope>NUCLEOTIDE SEQUENCE [LARGE SCALE GENOMIC DNA]</scope>
    <source>
        <strain evidence="2">SpSt-732</strain>
    </source>
</reference>
<evidence type="ECO:0000256" key="1">
    <source>
        <dbReference type="SAM" id="Phobius"/>
    </source>
</evidence>
<accession>A0A7C4BCP6</accession>
<sequence length="237" mass="25840">MVFEDVGQLLYLTVFGGLADSVDPCIFALYTSLLLSASIGGLKNVSKIAVAFISSVYLGYLLFGAMLKTVFNLATIPQWIFSIVLLGYGIAMLIHTHLESGEVFNPALCREDRAVCKLAKRLRLDTIDPNRHGATGVALLGFIASFTLFPCSAQLYALFNFVTRSFGFTAWLPLACLYTAFFVLPLILISLAVIGLTRVSRVYGYVLSRQKMIKISASAIMIATALYLLLTAKSLTP</sequence>
<evidence type="ECO:0008006" key="3">
    <source>
        <dbReference type="Google" id="ProtNLM"/>
    </source>
</evidence>
<feature type="transmembrane region" description="Helical" evidence="1">
    <location>
        <begin position="215"/>
        <end position="232"/>
    </location>
</feature>
<feature type="transmembrane region" description="Helical" evidence="1">
    <location>
        <begin position="171"/>
        <end position="194"/>
    </location>
</feature>
<keyword evidence="1" id="KW-0812">Transmembrane</keyword>
<keyword evidence="1" id="KW-0472">Membrane</keyword>
<evidence type="ECO:0000313" key="2">
    <source>
        <dbReference type="EMBL" id="HGI87297.1"/>
    </source>
</evidence>